<reference evidence="2 3" key="1">
    <citation type="submission" date="2017-05" db="EMBL/GenBank/DDBJ databases">
        <authorList>
            <person name="Song R."/>
            <person name="Chenine A.L."/>
            <person name="Ruprecht R.M."/>
        </authorList>
    </citation>
    <scope>NUCLEOTIDE SEQUENCE [LARGE SCALE GENOMIC DNA]</scope>
</reference>
<feature type="region of interest" description="Disordered" evidence="1">
    <location>
        <begin position="40"/>
        <end position="71"/>
    </location>
</feature>
<keyword evidence="3" id="KW-1185">Reference proteome</keyword>
<evidence type="ECO:0000313" key="2">
    <source>
        <dbReference type="EMBL" id="ARV76826.1"/>
    </source>
</evidence>
<sequence>MPYKHNGVYLNKAGYDPFIIVRDYHAGFEALRMQLQKHTGDCPIDHGERTNKKLKDQPYHMRGPNGKMRKW</sequence>
<protein>
    <submittedName>
        <fullName evidence="2">Uncharacterized protein</fullName>
    </submittedName>
</protein>
<name>A0A1Y0SYU2_9CAUD</name>
<dbReference type="Proteomes" id="UP000225448">
    <property type="component" value="Segment"/>
</dbReference>
<accession>A0A1Y0SYU2</accession>
<organism evidence="2 3">
    <name type="scientific">Pseudomonas phage Phabio</name>
    <dbReference type="NCBI Taxonomy" id="2006668"/>
    <lineage>
        <taxon>Viruses</taxon>
        <taxon>Duplodnaviria</taxon>
        <taxon>Heunggongvirae</taxon>
        <taxon>Uroviricota</taxon>
        <taxon>Caudoviricetes</taxon>
        <taxon>Chimalliviridae</taxon>
        <taxon>Phabiovirus</taxon>
        <taxon>Phabiovirus phabio</taxon>
    </lineage>
</organism>
<gene>
    <name evidence="2" type="ORF">PHABIO_195</name>
</gene>
<evidence type="ECO:0000313" key="3">
    <source>
        <dbReference type="Proteomes" id="UP000225448"/>
    </source>
</evidence>
<feature type="compositionally biased region" description="Basic and acidic residues" evidence="1">
    <location>
        <begin position="40"/>
        <end position="59"/>
    </location>
</feature>
<dbReference type="EMBL" id="MF042360">
    <property type="protein sequence ID" value="ARV76826.1"/>
    <property type="molecule type" value="Genomic_DNA"/>
</dbReference>
<evidence type="ECO:0000256" key="1">
    <source>
        <dbReference type="SAM" id="MobiDB-lite"/>
    </source>
</evidence>
<proteinExistence type="predicted"/>